<dbReference type="Proteomes" id="UP001171111">
    <property type="component" value="Unassembled WGS sequence"/>
</dbReference>
<evidence type="ECO:0000256" key="1">
    <source>
        <dbReference type="SAM" id="Phobius"/>
    </source>
</evidence>
<proteinExistence type="predicted"/>
<reference evidence="2 3" key="1">
    <citation type="submission" date="2023-06" db="EMBL/GenBank/DDBJ databases">
        <title>Campylobacter magnum sp. nov., isolated from cecal contents of domestic pigs (Sus scrofa domesticus).</title>
        <authorList>
            <person name="Papic B."/>
            <person name="Gruntar I."/>
        </authorList>
    </citation>
    <scope>NUCLEOTIDE SEQUENCE [LARGE SCALE GENOMIC DNA]</scope>
    <source>
        <strain evidence="3">34484-21</strain>
    </source>
</reference>
<sequence length="233" mass="26952">MIGLILWPLFFGVFGVVIAFFWAVVAIKLLKSRLSKNYIICFYILLVVSLALSSINAIIGFFIWLWILKACKLEFKSKSSKVLLYFSSIMLLVSAWQMEIPQRVMFEAFTLNKTMYDIEIVDELFDGNTTSVTYGYSENRKKCIKDIFSCPFIPLPKQLQYHFFTTRNGKEIVIANVYGPYYGKSLLLNYFENLNITHSTNRAFSLNSLSNKEVFEKLRNIKSSQKGENNGRK</sequence>
<keyword evidence="1" id="KW-0812">Transmembrane</keyword>
<accession>A0ABT8T6F9</accession>
<protein>
    <submittedName>
        <fullName evidence="2">Uncharacterized protein</fullName>
    </submittedName>
</protein>
<evidence type="ECO:0000313" key="3">
    <source>
        <dbReference type="Proteomes" id="UP001171111"/>
    </source>
</evidence>
<feature type="transmembrane region" description="Helical" evidence="1">
    <location>
        <begin position="42"/>
        <end position="67"/>
    </location>
</feature>
<feature type="transmembrane region" description="Helical" evidence="1">
    <location>
        <begin position="6"/>
        <end position="30"/>
    </location>
</feature>
<organism evidence="2 3">
    <name type="scientific">Campylobacter magnus</name>
    <dbReference type="NCBI Taxonomy" id="3026462"/>
    <lineage>
        <taxon>Bacteria</taxon>
        <taxon>Pseudomonadati</taxon>
        <taxon>Campylobacterota</taxon>
        <taxon>Epsilonproteobacteria</taxon>
        <taxon>Campylobacterales</taxon>
        <taxon>Campylobacteraceae</taxon>
        <taxon>Campylobacter</taxon>
    </lineage>
</organism>
<dbReference type="EMBL" id="JAULJQ010000004">
    <property type="protein sequence ID" value="MDO2409279.1"/>
    <property type="molecule type" value="Genomic_DNA"/>
</dbReference>
<comment type="caution">
    <text evidence="2">The sequence shown here is derived from an EMBL/GenBank/DDBJ whole genome shotgun (WGS) entry which is preliminary data.</text>
</comment>
<keyword evidence="1" id="KW-0472">Membrane</keyword>
<dbReference type="RefSeq" id="WP_302244143.1">
    <property type="nucleotide sequence ID" value="NZ_JAULJQ010000004.1"/>
</dbReference>
<gene>
    <name evidence="2" type="ORF">Q2362_04090</name>
</gene>
<name>A0ABT8T6F9_9BACT</name>
<evidence type="ECO:0000313" key="2">
    <source>
        <dbReference type="EMBL" id="MDO2409279.1"/>
    </source>
</evidence>
<keyword evidence="1" id="KW-1133">Transmembrane helix</keyword>
<keyword evidence="3" id="KW-1185">Reference proteome</keyword>